<keyword evidence="9 12" id="KW-0503">Monooxygenase</keyword>
<comment type="catalytic activity">
    <reaction evidence="11">
        <text>3 propionate 3-nitronate + 3 O2 + H2O = 3 3-oxopropanoate + 2 nitrate + nitrite + H2O2 + 3 H(+)</text>
        <dbReference type="Rhea" id="RHEA:57332"/>
        <dbReference type="ChEBI" id="CHEBI:15377"/>
        <dbReference type="ChEBI" id="CHEBI:15378"/>
        <dbReference type="ChEBI" id="CHEBI:15379"/>
        <dbReference type="ChEBI" id="CHEBI:16240"/>
        <dbReference type="ChEBI" id="CHEBI:16301"/>
        <dbReference type="ChEBI" id="CHEBI:17632"/>
        <dbReference type="ChEBI" id="CHEBI:33190"/>
        <dbReference type="ChEBI" id="CHEBI:136067"/>
    </reaction>
</comment>
<dbReference type="Gene3D" id="3.20.20.70">
    <property type="entry name" value="Aldolase class I"/>
    <property type="match status" value="1"/>
</dbReference>
<organism evidence="12 13">
    <name type="scientific">Brevibacillus ruminantium</name>
    <dbReference type="NCBI Taxonomy" id="2950604"/>
    <lineage>
        <taxon>Bacteria</taxon>
        <taxon>Bacillati</taxon>
        <taxon>Bacillota</taxon>
        <taxon>Bacilli</taxon>
        <taxon>Bacillales</taxon>
        <taxon>Paenibacillaceae</taxon>
        <taxon>Brevibacillus</taxon>
    </lineage>
</organism>
<evidence type="ECO:0000256" key="9">
    <source>
        <dbReference type="ARBA" id="ARBA00023033"/>
    </source>
</evidence>
<comment type="function">
    <text evidence="2">Nitronate monooxygenase that uses molecular oxygen to catalyze the oxidative denitrification of alkyl nitronates. Acts on propionate 3-nitronate (P3N), the presumed physiological substrate. Probably functions in the detoxification of P3N, a metabolic poison produced by plants and fungi as a defense mechanism.</text>
</comment>
<dbReference type="CDD" id="cd04730">
    <property type="entry name" value="NPD_like"/>
    <property type="match status" value="1"/>
</dbReference>
<dbReference type="GO" id="GO:0004497">
    <property type="term" value="F:monooxygenase activity"/>
    <property type="evidence" value="ECO:0007669"/>
    <property type="project" value="UniProtKB-KW"/>
</dbReference>
<keyword evidence="6" id="KW-0285">Flavoprotein</keyword>
<dbReference type="InterPro" id="IPR013785">
    <property type="entry name" value="Aldolase_TIM"/>
</dbReference>
<evidence type="ECO:0000256" key="5">
    <source>
        <dbReference type="ARBA" id="ARBA00022575"/>
    </source>
</evidence>
<comment type="cofactor">
    <cofactor evidence="1">
        <name>FMN</name>
        <dbReference type="ChEBI" id="CHEBI:58210"/>
    </cofactor>
</comment>
<accession>A0ABY4WLG7</accession>
<dbReference type="Proteomes" id="UP001056500">
    <property type="component" value="Chromosome"/>
</dbReference>
<evidence type="ECO:0000256" key="4">
    <source>
        <dbReference type="ARBA" id="ARBA00013457"/>
    </source>
</evidence>
<comment type="similarity">
    <text evidence="3">Belongs to the nitronate monooxygenase family. NMO class I subfamily.</text>
</comment>
<dbReference type="RefSeq" id="WP_251874087.1">
    <property type="nucleotide sequence ID" value="NZ_CP098755.1"/>
</dbReference>
<reference evidence="12" key="1">
    <citation type="submission" date="2022-06" db="EMBL/GenBank/DDBJ databases">
        <title>Genome sequencing of Brevibacillus sp. BB3-R1.</title>
        <authorList>
            <person name="Heo J."/>
            <person name="Lee D."/>
            <person name="Won M."/>
            <person name="Han B.-H."/>
            <person name="Hong S.-B."/>
            <person name="Kwon S.-W."/>
        </authorList>
    </citation>
    <scope>NUCLEOTIDE SEQUENCE</scope>
    <source>
        <strain evidence="12">BB3-R1</strain>
    </source>
</reference>
<keyword evidence="8" id="KW-0560">Oxidoreductase</keyword>
<evidence type="ECO:0000256" key="1">
    <source>
        <dbReference type="ARBA" id="ARBA00001917"/>
    </source>
</evidence>
<dbReference type="Pfam" id="PF03060">
    <property type="entry name" value="NMO"/>
    <property type="match status" value="1"/>
</dbReference>
<evidence type="ECO:0000256" key="3">
    <source>
        <dbReference type="ARBA" id="ARBA00009881"/>
    </source>
</evidence>
<evidence type="ECO:0000256" key="8">
    <source>
        <dbReference type="ARBA" id="ARBA00023002"/>
    </source>
</evidence>
<dbReference type="SUPFAM" id="SSF51412">
    <property type="entry name" value="Inosine monophosphate dehydrogenase (IMPDH)"/>
    <property type="match status" value="1"/>
</dbReference>
<evidence type="ECO:0000256" key="6">
    <source>
        <dbReference type="ARBA" id="ARBA00022630"/>
    </source>
</evidence>
<dbReference type="EMBL" id="CP098755">
    <property type="protein sequence ID" value="USG66983.1"/>
    <property type="molecule type" value="Genomic_DNA"/>
</dbReference>
<keyword evidence="7" id="KW-0288">FMN</keyword>
<protein>
    <recommendedName>
        <fullName evidence="4">Probable nitronate monooxygenase</fullName>
    </recommendedName>
    <alternativeName>
        <fullName evidence="10">Propionate 3-nitronate monooxygenase</fullName>
    </alternativeName>
</protein>
<sequence length="355" mass="37689">MWTGNEVTSRLGIDLPIIQAGMAGGTTTPQLVAAVSQAGGLGTLGAGYMSGEQIRTAIRAIRELTDKPFGVNLFIPEEATGKSAPGEAVRQIMNETRRRLGIPEDPEFGKVAEPFEEQMAAVLEEQVPVFSFTFGLLDKRWMAECKQRGIAVIGTATTVREGAALEASGVDMVVAQGSEAGGHRGSFLPDSPNNLVGLMALVPQMADRLSIPVIAAGGIMDGRGIAAAFMLGAQAAQLGTAFLLTEESGAHRLHKQAVLSSSDEETVLTTAFSGKAARGVTNEFMQLLAPFAEEIPAYPVQNAMTRDIRQAATKQERSEFLSMWAGQSGALGRAISAEQLMRKLVEETEELLGKR</sequence>
<keyword evidence="13" id="KW-1185">Reference proteome</keyword>
<evidence type="ECO:0000256" key="7">
    <source>
        <dbReference type="ARBA" id="ARBA00022643"/>
    </source>
</evidence>
<evidence type="ECO:0000256" key="2">
    <source>
        <dbReference type="ARBA" id="ARBA00003535"/>
    </source>
</evidence>
<proteinExistence type="inferred from homology"/>
<evidence type="ECO:0000313" key="13">
    <source>
        <dbReference type="Proteomes" id="UP001056500"/>
    </source>
</evidence>
<keyword evidence="5" id="KW-0216">Detoxification</keyword>
<name>A0ABY4WLG7_9BACL</name>
<evidence type="ECO:0000256" key="10">
    <source>
        <dbReference type="ARBA" id="ARBA00031155"/>
    </source>
</evidence>
<evidence type="ECO:0000313" key="12">
    <source>
        <dbReference type="EMBL" id="USG66983.1"/>
    </source>
</evidence>
<evidence type="ECO:0000256" key="11">
    <source>
        <dbReference type="ARBA" id="ARBA00049401"/>
    </source>
</evidence>
<gene>
    <name evidence="12" type="ORF">NDK47_06720</name>
</gene>
<dbReference type="PANTHER" id="PTHR42747">
    <property type="entry name" value="NITRONATE MONOOXYGENASE-RELATED"/>
    <property type="match status" value="1"/>
</dbReference>
<dbReference type="InterPro" id="IPR004136">
    <property type="entry name" value="NMO"/>
</dbReference>
<dbReference type="PANTHER" id="PTHR42747:SF3">
    <property type="entry name" value="NITRONATE MONOOXYGENASE-RELATED"/>
    <property type="match status" value="1"/>
</dbReference>